<dbReference type="InterPro" id="IPR036291">
    <property type="entry name" value="NAD(P)-bd_dom_sf"/>
</dbReference>
<organism evidence="2 3">
    <name type="scientific">Nonomuraea angiospora</name>
    <dbReference type="NCBI Taxonomy" id="46172"/>
    <lineage>
        <taxon>Bacteria</taxon>
        <taxon>Bacillati</taxon>
        <taxon>Actinomycetota</taxon>
        <taxon>Actinomycetes</taxon>
        <taxon>Streptosporangiales</taxon>
        <taxon>Streptosporangiaceae</taxon>
        <taxon>Nonomuraea</taxon>
    </lineage>
</organism>
<dbReference type="InterPro" id="IPR051604">
    <property type="entry name" value="Ergot_Alk_Oxidoreductase"/>
</dbReference>
<accession>A0ABR9M231</accession>
<dbReference type="Proteomes" id="UP000633509">
    <property type="component" value="Unassembled WGS sequence"/>
</dbReference>
<feature type="domain" description="NmrA-like" evidence="1">
    <location>
        <begin position="2"/>
        <end position="69"/>
    </location>
</feature>
<dbReference type="PANTHER" id="PTHR43162">
    <property type="match status" value="1"/>
</dbReference>
<dbReference type="PANTHER" id="PTHR43162:SF1">
    <property type="entry name" value="PRESTALK A DIFFERENTIATION PROTEIN A"/>
    <property type="match status" value="1"/>
</dbReference>
<dbReference type="RefSeq" id="WP_192787445.1">
    <property type="nucleotide sequence ID" value="NZ_JADBEK010000001.1"/>
</dbReference>
<reference evidence="2 3" key="1">
    <citation type="submission" date="2020-10" db="EMBL/GenBank/DDBJ databases">
        <title>Sequencing the genomes of 1000 actinobacteria strains.</title>
        <authorList>
            <person name="Klenk H.-P."/>
        </authorList>
    </citation>
    <scope>NUCLEOTIDE SEQUENCE [LARGE SCALE GENOMIC DNA]</scope>
    <source>
        <strain evidence="2 3">DSM 43173</strain>
    </source>
</reference>
<sequence length="192" mass="20361">MILVTGATGNIGRHVVTGLLNQGERVRALTLDSSEEAALPNGVEVVTGDMADPQVLATALRDVRRVFLFPVFDVFSQVLAGCVAADVEQVVLLSSAVVTFPEPGWLGREQARLETEVRESGLGWARGSFPVTALSSARASWSRPGRESLPAQHDARAPPLRLGAKTRMIGELRDVLASRAATKPTPGSGHTS</sequence>
<keyword evidence="3" id="KW-1185">Reference proteome</keyword>
<proteinExistence type="predicted"/>
<dbReference type="EMBL" id="JADBEK010000001">
    <property type="protein sequence ID" value="MBE1586968.1"/>
    <property type="molecule type" value="Genomic_DNA"/>
</dbReference>
<evidence type="ECO:0000313" key="2">
    <source>
        <dbReference type="EMBL" id="MBE1586968.1"/>
    </source>
</evidence>
<dbReference type="Gene3D" id="3.40.50.720">
    <property type="entry name" value="NAD(P)-binding Rossmann-like Domain"/>
    <property type="match status" value="1"/>
</dbReference>
<gene>
    <name evidence="2" type="ORF">H4W80_005226</name>
</gene>
<comment type="caution">
    <text evidence="2">The sequence shown here is derived from an EMBL/GenBank/DDBJ whole genome shotgun (WGS) entry which is preliminary data.</text>
</comment>
<dbReference type="Pfam" id="PF05368">
    <property type="entry name" value="NmrA"/>
    <property type="match status" value="1"/>
</dbReference>
<dbReference type="InterPro" id="IPR008030">
    <property type="entry name" value="NmrA-like"/>
</dbReference>
<protein>
    <recommendedName>
        <fullName evidence="1">NmrA-like domain-containing protein</fullName>
    </recommendedName>
</protein>
<name>A0ABR9M231_9ACTN</name>
<evidence type="ECO:0000259" key="1">
    <source>
        <dbReference type="Pfam" id="PF05368"/>
    </source>
</evidence>
<evidence type="ECO:0000313" key="3">
    <source>
        <dbReference type="Proteomes" id="UP000633509"/>
    </source>
</evidence>
<dbReference type="SUPFAM" id="SSF51735">
    <property type="entry name" value="NAD(P)-binding Rossmann-fold domains"/>
    <property type="match status" value="1"/>
</dbReference>